<dbReference type="HOGENOM" id="CLU_1095777_0_0_1"/>
<keyword evidence="3" id="KW-1185">Reference proteome</keyword>
<evidence type="ECO:0000313" key="2">
    <source>
        <dbReference type="EMBL" id="EEC75720.1"/>
    </source>
</evidence>
<dbReference type="PANTHER" id="PTHR46327">
    <property type="entry name" value="F16F4.11 PROTEIN-RELATED"/>
    <property type="match status" value="1"/>
</dbReference>
<evidence type="ECO:0000256" key="1">
    <source>
        <dbReference type="SAM" id="MobiDB-lite"/>
    </source>
</evidence>
<organism evidence="2 3">
    <name type="scientific">Oryza sativa subsp. indica</name>
    <name type="common">Rice</name>
    <dbReference type="NCBI Taxonomy" id="39946"/>
    <lineage>
        <taxon>Eukaryota</taxon>
        <taxon>Viridiplantae</taxon>
        <taxon>Streptophyta</taxon>
        <taxon>Embryophyta</taxon>
        <taxon>Tracheophyta</taxon>
        <taxon>Spermatophyta</taxon>
        <taxon>Magnoliopsida</taxon>
        <taxon>Liliopsida</taxon>
        <taxon>Poales</taxon>
        <taxon>Poaceae</taxon>
        <taxon>BOP clade</taxon>
        <taxon>Oryzoideae</taxon>
        <taxon>Oryzeae</taxon>
        <taxon>Oryzinae</taxon>
        <taxon>Oryza</taxon>
        <taxon>Oryza sativa</taxon>
    </lineage>
</organism>
<protein>
    <submittedName>
        <fullName evidence="2">Uncharacterized protein</fullName>
    </submittedName>
</protein>
<dbReference type="Proteomes" id="UP000007015">
    <property type="component" value="Chromosome 3"/>
</dbReference>
<feature type="compositionally biased region" description="Acidic residues" evidence="1">
    <location>
        <begin position="225"/>
        <end position="235"/>
    </location>
</feature>
<dbReference type="STRING" id="39946.B8AM68"/>
<name>B8AM68_ORYSI</name>
<evidence type="ECO:0000313" key="3">
    <source>
        <dbReference type="Proteomes" id="UP000007015"/>
    </source>
</evidence>
<dbReference type="PANTHER" id="PTHR46327:SF2">
    <property type="entry name" value="SEQUENCE-SPECIFIC DNA BINDING TRANSCRIPTION FACTOR"/>
    <property type="match status" value="1"/>
</dbReference>
<dbReference type="Gramene" id="BGIOSGA013102-TA">
    <property type="protein sequence ID" value="BGIOSGA013102-PA"/>
    <property type="gene ID" value="BGIOSGA013102"/>
</dbReference>
<proteinExistence type="predicted"/>
<reference evidence="2 3" key="1">
    <citation type="journal article" date="2005" name="PLoS Biol.">
        <title>The genomes of Oryza sativa: a history of duplications.</title>
        <authorList>
            <person name="Yu J."/>
            <person name="Wang J."/>
            <person name="Lin W."/>
            <person name="Li S."/>
            <person name="Li H."/>
            <person name="Zhou J."/>
            <person name="Ni P."/>
            <person name="Dong W."/>
            <person name="Hu S."/>
            <person name="Zeng C."/>
            <person name="Zhang J."/>
            <person name="Zhang Y."/>
            <person name="Li R."/>
            <person name="Xu Z."/>
            <person name="Li S."/>
            <person name="Li X."/>
            <person name="Zheng H."/>
            <person name="Cong L."/>
            <person name="Lin L."/>
            <person name="Yin J."/>
            <person name="Geng J."/>
            <person name="Li G."/>
            <person name="Shi J."/>
            <person name="Liu J."/>
            <person name="Lv H."/>
            <person name="Li J."/>
            <person name="Wang J."/>
            <person name="Deng Y."/>
            <person name="Ran L."/>
            <person name="Shi X."/>
            <person name="Wang X."/>
            <person name="Wu Q."/>
            <person name="Li C."/>
            <person name="Ren X."/>
            <person name="Wang J."/>
            <person name="Wang X."/>
            <person name="Li D."/>
            <person name="Liu D."/>
            <person name="Zhang X."/>
            <person name="Ji Z."/>
            <person name="Zhao W."/>
            <person name="Sun Y."/>
            <person name="Zhang Z."/>
            <person name="Bao J."/>
            <person name="Han Y."/>
            <person name="Dong L."/>
            <person name="Ji J."/>
            <person name="Chen P."/>
            <person name="Wu S."/>
            <person name="Liu J."/>
            <person name="Xiao Y."/>
            <person name="Bu D."/>
            <person name="Tan J."/>
            <person name="Yang L."/>
            <person name="Ye C."/>
            <person name="Zhang J."/>
            <person name="Xu J."/>
            <person name="Zhou Y."/>
            <person name="Yu Y."/>
            <person name="Zhang B."/>
            <person name="Zhuang S."/>
            <person name="Wei H."/>
            <person name="Liu B."/>
            <person name="Lei M."/>
            <person name="Yu H."/>
            <person name="Li Y."/>
            <person name="Xu H."/>
            <person name="Wei S."/>
            <person name="He X."/>
            <person name="Fang L."/>
            <person name="Zhang Z."/>
            <person name="Zhang Y."/>
            <person name="Huang X."/>
            <person name="Su Z."/>
            <person name="Tong W."/>
            <person name="Li J."/>
            <person name="Tong Z."/>
            <person name="Li S."/>
            <person name="Ye J."/>
            <person name="Wang L."/>
            <person name="Fang L."/>
            <person name="Lei T."/>
            <person name="Chen C."/>
            <person name="Chen H."/>
            <person name="Xu Z."/>
            <person name="Li H."/>
            <person name="Huang H."/>
            <person name="Zhang F."/>
            <person name="Xu H."/>
            <person name="Li N."/>
            <person name="Zhao C."/>
            <person name="Li S."/>
            <person name="Dong L."/>
            <person name="Huang Y."/>
            <person name="Li L."/>
            <person name="Xi Y."/>
            <person name="Qi Q."/>
            <person name="Li W."/>
            <person name="Zhang B."/>
            <person name="Hu W."/>
            <person name="Zhang Y."/>
            <person name="Tian X."/>
            <person name="Jiao Y."/>
            <person name="Liang X."/>
            <person name="Jin J."/>
            <person name="Gao L."/>
            <person name="Zheng W."/>
            <person name="Hao B."/>
            <person name="Liu S."/>
            <person name="Wang W."/>
            <person name="Yuan L."/>
            <person name="Cao M."/>
            <person name="McDermott J."/>
            <person name="Samudrala R."/>
            <person name="Wang J."/>
            <person name="Wong G.K."/>
            <person name="Yang H."/>
        </authorList>
    </citation>
    <scope>NUCLEOTIDE SEQUENCE [LARGE SCALE GENOMIC DNA]</scope>
    <source>
        <strain evidence="3">cv. 93-11</strain>
    </source>
</reference>
<dbReference type="AlphaFoldDB" id="B8AM68"/>
<accession>B8AM68</accession>
<gene>
    <name evidence="2" type="ORF">OsI_12570</name>
</gene>
<feature type="region of interest" description="Disordered" evidence="1">
    <location>
        <begin position="195"/>
        <end position="254"/>
    </location>
</feature>
<dbReference type="EMBL" id="CM000128">
    <property type="protein sequence ID" value="EEC75720.1"/>
    <property type="molecule type" value="Genomic_DNA"/>
</dbReference>
<feature type="region of interest" description="Disordered" evidence="1">
    <location>
        <begin position="57"/>
        <end position="78"/>
    </location>
</feature>
<sequence length="254" mass="26701">MQLIGLGQDQGAHGGRIPNVRCSPAAILSAVQMKHLAMHEDDAMATICTRVRLPMSMPSAGRHSPSPPLAKAGRQSLCGGGGGSTEAVSARMCEDKLNDLNKWYKRVVDLLGRGKACKVVENHALLDAMDELTQKSKDEACKLLSSKHLFFREMCGKHNSGAATTAAGIEASACFHHPSPASMTAASSAARQAAAAAPSLGMKDSSAGPEDDEDDNEVVPRSNNVDDEDDDDDEVGLGMKSRRIYDGGGNDAPS</sequence>